<dbReference type="OrthoDB" id="1709476at2759"/>
<accession>A0A371IAM3</accession>
<evidence type="ECO:0000313" key="1">
    <source>
        <dbReference type="EMBL" id="RDY12092.1"/>
    </source>
</evidence>
<name>A0A371IAM3_MUCPR</name>
<dbReference type="Proteomes" id="UP000257109">
    <property type="component" value="Unassembled WGS sequence"/>
</dbReference>
<feature type="non-terminal residue" evidence="1">
    <location>
        <position position="1"/>
    </location>
</feature>
<reference evidence="1" key="1">
    <citation type="submission" date="2018-05" db="EMBL/GenBank/DDBJ databases">
        <title>Draft genome of Mucuna pruriens seed.</title>
        <authorList>
            <person name="Nnadi N.E."/>
            <person name="Vos R."/>
            <person name="Hasami M.H."/>
            <person name="Devisetty U.K."/>
            <person name="Aguiy J.C."/>
        </authorList>
    </citation>
    <scope>NUCLEOTIDE SEQUENCE [LARGE SCALE GENOMIC DNA]</scope>
    <source>
        <strain evidence="1">JCA_2017</strain>
    </source>
</reference>
<proteinExistence type="predicted"/>
<dbReference type="AlphaFoldDB" id="A0A371IAM3"/>
<dbReference type="InterPro" id="IPR012337">
    <property type="entry name" value="RNaseH-like_sf"/>
</dbReference>
<dbReference type="EMBL" id="QJKJ01000529">
    <property type="protein sequence ID" value="RDY12092.1"/>
    <property type="molecule type" value="Genomic_DNA"/>
</dbReference>
<dbReference type="InterPro" id="IPR052160">
    <property type="entry name" value="Gypsy_RT_Integrase-like"/>
</dbReference>
<comment type="caution">
    <text evidence="1">The sequence shown here is derived from an EMBL/GenBank/DDBJ whole genome shotgun (WGS) entry which is preliminary data.</text>
</comment>
<dbReference type="GO" id="GO:0003676">
    <property type="term" value="F:nucleic acid binding"/>
    <property type="evidence" value="ECO:0007669"/>
    <property type="project" value="InterPro"/>
</dbReference>
<protein>
    <recommendedName>
        <fullName evidence="3">Integrase catalytic domain-containing protein</fullName>
    </recommendedName>
</protein>
<keyword evidence="2" id="KW-1185">Reference proteome</keyword>
<organism evidence="1 2">
    <name type="scientific">Mucuna pruriens</name>
    <name type="common">Velvet bean</name>
    <name type="synonym">Dolichos pruriens</name>
    <dbReference type="NCBI Taxonomy" id="157652"/>
    <lineage>
        <taxon>Eukaryota</taxon>
        <taxon>Viridiplantae</taxon>
        <taxon>Streptophyta</taxon>
        <taxon>Embryophyta</taxon>
        <taxon>Tracheophyta</taxon>
        <taxon>Spermatophyta</taxon>
        <taxon>Magnoliopsida</taxon>
        <taxon>eudicotyledons</taxon>
        <taxon>Gunneridae</taxon>
        <taxon>Pentapetalae</taxon>
        <taxon>rosids</taxon>
        <taxon>fabids</taxon>
        <taxon>Fabales</taxon>
        <taxon>Fabaceae</taxon>
        <taxon>Papilionoideae</taxon>
        <taxon>50 kb inversion clade</taxon>
        <taxon>NPAAA clade</taxon>
        <taxon>indigoferoid/millettioid clade</taxon>
        <taxon>Phaseoleae</taxon>
        <taxon>Mucuna</taxon>
    </lineage>
</organism>
<dbReference type="PANTHER" id="PTHR47266">
    <property type="entry name" value="ENDONUCLEASE-RELATED"/>
    <property type="match status" value="1"/>
</dbReference>
<dbReference type="SUPFAM" id="SSF53098">
    <property type="entry name" value="Ribonuclease H-like"/>
    <property type="match status" value="1"/>
</dbReference>
<evidence type="ECO:0000313" key="2">
    <source>
        <dbReference type="Proteomes" id="UP000257109"/>
    </source>
</evidence>
<dbReference type="InterPro" id="IPR036397">
    <property type="entry name" value="RNaseH_sf"/>
</dbReference>
<dbReference type="Gene3D" id="3.30.420.10">
    <property type="entry name" value="Ribonuclease H-like superfamily/Ribonuclease H"/>
    <property type="match status" value="1"/>
</dbReference>
<evidence type="ECO:0008006" key="3">
    <source>
        <dbReference type="Google" id="ProtNLM"/>
    </source>
</evidence>
<sequence>MDLNQNDWSCLLEDALWAYRIAYQTSDRASSLLGNQEELEELCFKAYENFHDIRILRKELTIGQKVLLFRSRLRLIADKLCSRDEANNSTFKVHGHQLKPYHEGLNLSSNQGEVEIITLIEPIILEEPQFCNRSMAILLEKYGVEHRVATGYHPQTNDQAEKMANLRRNDWSCLLEDALWAHQTTYRTLLGMSPYQIVFGKAFHLSVEIEHQVYWAIKKCNMAYDLAKLRLEAYENSRIYKEKVKHFHDSRILRKDFTIDQKVLLFHSRFKLIAGKETLCILRKGRDTEGTWKKKV</sequence>
<gene>
    <name evidence="1" type="ORF">CR513_03151</name>
</gene>